<dbReference type="WBParaSite" id="Bm12828a.1">
    <property type="protein sequence ID" value="Bm12828a.1"/>
    <property type="gene ID" value="WBGene00233089"/>
</dbReference>
<dbReference type="GO" id="GO:1990112">
    <property type="term" value="C:RQC complex"/>
    <property type="evidence" value="ECO:0007669"/>
    <property type="project" value="TreeGrafter"/>
</dbReference>
<evidence type="ECO:0000313" key="2">
    <source>
        <dbReference type="EMBL" id="VIO96154.1"/>
    </source>
</evidence>
<dbReference type="OrthoDB" id="205993at2759"/>
<evidence type="ECO:0000256" key="1">
    <source>
        <dbReference type="SAM" id="MobiDB-lite"/>
    </source>
</evidence>
<evidence type="ECO:0000313" key="3">
    <source>
        <dbReference type="Proteomes" id="UP000006672"/>
    </source>
</evidence>
<dbReference type="RefSeq" id="XP_042936154.1">
    <property type="nucleotide sequence ID" value="XM_043080220.1"/>
</dbReference>
<dbReference type="PANTHER" id="PTHR22684">
    <property type="entry name" value="NULP1-RELATED"/>
    <property type="match status" value="1"/>
</dbReference>
<accession>A0A4E9FID4</accession>
<protein>
    <submittedName>
        <fullName evidence="4">Transcription factor 25</fullName>
    </submittedName>
</protein>
<reference evidence="3" key="1">
    <citation type="journal article" date="2007" name="Science">
        <title>Draft genome of the filarial nematode parasite Brugia malayi.</title>
        <authorList>
            <person name="Ghedin E."/>
            <person name="Wang S."/>
            <person name="Spiro D."/>
            <person name="Caler E."/>
            <person name="Zhao Q."/>
            <person name="Crabtree J."/>
            <person name="Allen J.E."/>
            <person name="Delcher A.L."/>
            <person name="Guiliano D.B."/>
            <person name="Miranda-Saavedra D."/>
            <person name="Angiuoli S.V."/>
            <person name="Creasy T."/>
            <person name="Amedeo P."/>
            <person name="Haas B."/>
            <person name="El-Sayed N.M."/>
            <person name="Wortman J.R."/>
            <person name="Feldblyum T."/>
            <person name="Tallon L."/>
            <person name="Schatz M."/>
            <person name="Shumway M."/>
            <person name="Koo H."/>
            <person name="Salzberg S.L."/>
            <person name="Schobel S."/>
            <person name="Pertea M."/>
            <person name="Pop M."/>
            <person name="White O."/>
            <person name="Barton G.J."/>
            <person name="Carlow C.K."/>
            <person name="Crawford M.J."/>
            <person name="Daub J."/>
            <person name="Dimmic M.W."/>
            <person name="Estes C.F."/>
            <person name="Foster J.M."/>
            <person name="Ganatra M."/>
            <person name="Gregory W.F."/>
            <person name="Johnson N.M."/>
            <person name="Jin J."/>
            <person name="Komuniecki R."/>
            <person name="Korf I."/>
            <person name="Kumar S."/>
            <person name="Laney S."/>
            <person name="Li B.W."/>
            <person name="Li W."/>
            <person name="Lindblom T.H."/>
            <person name="Lustigman S."/>
            <person name="Ma D."/>
            <person name="Maina C.V."/>
            <person name="Martin D.M."/>
            <person name="McCarter J.P."/>
            <person name="McReynolds L."/>
            <person name="Mitreva M."/>
            <person name="Nutman T.B."/>
            <person name="Parkinson J."/>
            <person name="Peregrin-Alvarez J.M."/>
            <person name="Poole C."/>
            <person name="Ren Q."/>
            <person name="Saunders L."/>
            <person name="Sluder A.E."/>
            <person name="Smith K."/>
            <person name="Stanke M."/>
            <person name="Unnasch T.R."/>
            <person name="Ware J."/>
            <person name="Wei A.D."/>
            <person name="Weil G."/>
            <person name="Williams D.J."/>
            <person name="Zhang Y."/>
            <person name="Williams S.A."/>
            <person name="Fraser-Liggett C."/>
            <person name="Slatko B."/>
            <person name="Blaxter M.L."/>
            <person name="Scott A.L."/>
        </authorList>
    </citation>
    <scope>NUCLEOTIDE SEQUENCE</scope>
    <source>
        <strain evidence="3">FR3</strain>
    </source>
</reference>
<feature type="compositionally biased region" description="Acidic residues" evidence="1">
    <location>
        <begin position="605"/>
        <end position="614"/>
    </location>
</feature>
<evidence type="ECO:0000313" key="4">
    <source>
        <dbReference type="WBParaSite" id="Bm12828a.1"/>
    </source>
</evidence>
<dbReference type="Proteomes" id="UP000006672">
    <property type="component" value="Unassembled WGS sequence"/>
</dbReference>
<dbReference type="GeneID" id="6104441"/>
<dbReference type="KEGG" id="bmy:BM_BM12828"/>
<keyword evidence="3" id="KW-1185">Reference proteome</keyword>
<reference evidence="4" key="3">
    <citation type="submission" date="2020-12" db="UniProtKB">
        <authorList>
            <consortium name="WormBaseParasite"/>
        </authorList>
    </citation>
    <scope>IDENTIFICATION</scope>
</reference>
<organism evidence="2">
    <name type="scientific">Brugia malayi</name>
    <name type="common">Filarial nematode worm</name>
    <dbReference type="NCBI Taxonomy" id="6279"/>
    <lineage>
        <taxon>Eukaryota</taxon>
        <taxon>Metazoa</taxon>
        <taxon>Ecdysozoa</taxon>
        <taxon>Nematoda</taxon>
        <taxon>Chromadorea</taxon>
        <taxon>Rhabditida</taxon>
        <taxon>Spirurina</taxon>
        <taxon>Spiruromorpha</taxon>
        <taxon>Filarioidea</taxon>
        <taxon>Onchocercidae</taxon>
        <taxon>Brugia</taxon>
    </lineage>
</organism>
<dbReference type="PANTHER" id="PTHR22684:SF0">
    <property type="entry name" value="RIBOSOME QUALITY CONTROL COMPLEX SUBUNIT TCF25"/>
    <property type="match status" value="1"/>
</dbReference>
<dbReference type="CTD" id="6104441"/>
<accession>A0A7I4K4T8</accession>
<proteinExistence type="predicted"/>
<dbReference type="AlphaFoldDB" id="A0A4E9FID4"/>
<feature type="compositionally biased region" description="Basic and acidic residues" evidence="1">
    <location>
        <begin position="594"/>
        <end position="604"/>
    </location>
</feature>
<dbReference type="Pfam" id="PF04910">
    <property type="entry name" value="Tcf25"/>
    <property type="match status" value="1"/>
</dbReference>
<gene>
    <name evidence="2 4" type="primary">Bm12828</name>
    <name evidence="2" type="ORF">BM_BM12828</name>
</gene>
<name>A0A4E9FID4_BRUMA</name>
<dbReference type="InterPro" id="IPR006994">
    <property type="entry name" value="TCF25/Rqc1"/>
</dbReference>
<dbReference type="EMBL" id="CAAKNF010000194">
    <property type="protein sequence ID" value="VIO96154.1"/>
    <property type="molecule type" value="Genomic_DNA"/>
</dbReference>
<feature type="region of interest" description="Disordered" evidence="1">
    <location>
        <begin position="594"/>
        <end position="635"/>
    </location>
</feature>
<sequence length="635" mass="73695">MPAGEMYLSERRRNTGISIIMSTKHLRRYLQGKKATGEENLLVQQKEESSESANEEGKSEAFVCNRYKFLEESGEGGDESSGLIEEVPVENIPEKKEKKMIKKKRKEKKKVHCTITDDLDMLDILSLETQLPKNSDMVFERDLFKVDSRMLNVENELRSILGRRSTDALQRGRVIFGKIVKKKPTWPEVKNVGLSMELDRIEDNILWFRFSHHTYYRELQQNFWIASESLNHNFISNILTQCPYHLDSLLIMAELLRQQEDYQFSRDLIERGLFCCESVFAPRFQLSNFDHRIDYVNFENRAFYLLLHRHLRNLVDRHCFKTALHVARLIYRLDPVSDPLAIMLTIDTIALKAREYNYLIRLYNTLQASKNLDRLPNFAYSVSLAYFFLFCESGNAGDKEVADFMIASAIRHFPTVLLKLLDAMNVQPDLTVENNKYMSALAHERESEGIKLLTAIYVKLASSIWLKDPSILSWLEGITLATMSSFNNFKEELADWERLRKTCYIGIPRNIERHAYLWEVTRNAEWILSDPAPPYNSRMMYERIASTPRPDSFFSGLLHSVWPNYDQAQHLNTSIEEVLNVLRGMFVNEATDVNNREERSREAVDEVEDEEVESREECGVAGDDDDAEAGPAGVR</sequence>
<reference evidence="2" key="2">
    <citation type="submission" date="2019-04" db="EMBL/GenBank/DDBJ databases">
        <authorList>
            <person name="Howe K."/>
            <person name="Paulini M."/>
            <person name="Williams G."/>
        </authorList>
    </citation>
    <scope>NUCLEOTIDE SEQUENCE [LARGE SCALE GENOMIC DNA]</scope>
    <source>
        <strain evidence="2">FR3</strain>
    </source>
</reference>